<organism evidence="2 3">
    <name type="scientific">Muricoccus pecuniae</name>
    <dbReference type="NCBI Taxonomy" id="693023"/>
    <lineage>
        <taxon>Bacteria</taxon>
        <taxon>Pseudomonadati</taxon>
        <taxon>Pseudomonadota</taxon>
        <taxon>Alphaproteobacteria</taxon>
        <taxon>Acetobacterales</taxon>
        <taxon>Roseomonadaceae</taxon>
        <taxon>Muricoccus</taxon>
    </lineage>
</organism>
<name>A0A840XXF3_9PROT</name>
<protein>
    <submittedName>
        <fullName evidence="2">Uncharacterized protein</fullName>
    </submittedName>
</protein>
<accession>A0A840XXF3</accession>
<reference evidence="2 3" key="1">
    <citation type="submission" date="2020-08" db="EMBL/GenBank/DDBJ databases">
        <title>Genomic Encyclopedia of Type Strains, Phase IV (KMG-IV): sequencing the most valuable type-strain genomes for metagenomic binning, comparative biology and taxonomic classification.</title>
        <authorList>
            <person name="Goeker M."/>
        </authorList>
    </citation>
    <scope>NUCLEOTIDE SEQUENCE [LARGE SCALE GENOMIC DNA]</scope>
    <source>
        <strain evidence="2 3">DSM 25622</strain>
    </source>
</reference>
<feature type="region of interest" description="Disordered" evidence="1">
    <location>
        <begin position="1"/>
        <end position="60"/>
    </location>
</feature>
<sequence>MSDHEETEEERRLRYERHRVGPEEEVRKTTRPAEEKMETAEDEAVQEPTSGPGPAGPRGA</sequence>
<feature type="compositionally biased region" description="Basic and acidic residues" evidence="1">
    <location>
        <begin position="1"/>
        <end position="39"/>
    </location>
</feature>
<comment type="caution">
    <text evidence="2">The sequence shown here is derived from an EMBL/GenBank/DDBJ whole genome shotgun (WGS) entry which is preliminary data.</text>
</comment>
<dbReference type="EMBL" id="JACIJD010000004">
    <property type="protein sequence ID" value="MBB5693175.1"/>
    <property type="molecule type" value="Genomic_DNA"/>
</dbReference>
<dbReference type="Proteomes" id="UP000580654">
    <property type="component" value="Unassembled WGS sequence"/>
</dbReference>
<proteinExistence type="predicted"/>
<evidence type="ECO:0000313" key="2">
    <source>
        <dbReference type="EMBL" id="MBB5693175.1"/>
    </source>
</evidence>
<dbReference type="AlphaFoldDB" id="A0A840XXF3"/>
<keyword evidence="3" id="KW-1185">Reference proteome</keyword>
<evidence type="ECO:0000313" key="3">
    <source>
        <dbReference type="Proteomes" id="UP000580654"/>
    </source>
</evidence>
<evidence type="ECO:0000256" key="1">
    <source>
        <dbReference type="SAM" id="MobiDB-lite"/>
    </source>
</evidence>
<gene>
    <name evidence="2" type="ORF">FHS87_001201</name>
</gene>
<dbReference type="RefSeq" id="WP_184514901.1">
    <property type="nucleotide sequence ID" value="NZ_JACIJD010000004.1"/>
</dbReference>